<dbReference type="Pfam" id="PF06527">
    <property type="entry name" value="TniQ"/>
    <property type="match status" value="1"/>
</dbReference>
<feature type="domain" description="TniQ" evidence="1">
    <location>
        <begin position="5"/>
        <end position="133"/>
    </location>
</feature>
<evidence type="ECO:0000313" key="2">
    <source>
        <dbReference type="EMBL" id="SMC81099.1"/>
    </source>
</evidence>
<protein>
    <submittedName>
        <fullName evidence="2">TniQ protein</fullName>
    </submittedName>
</protein>
<keyword evidence="3" id="KW-1185">Reference proteome</keyword>
<reference evidence="2 3" key="1">
    <citation type="submission" date="2017-04" db="EMBL/GenBank/DDBJ databases">
        <authorList>
            <person name="Afonso C.L."/>
            <person name="Miller P.J."/>
            <person name="Scott M.A."/>
            <person name="Spackman E."/>
            <person name="Goraichik I."/>
            <person name="Dimitrov K.M."/>
            <person name="Suarez D.L."/>
            <person name="Swayne D.E."/>
        </authorList>
    </citation>
    <scope>NUCLEOTIDE SEQUENCE [LARGE SCALE GENOMIC DNA]</scope>
    <source>
        <strain evidence="2 3">CGMCC 1.12644</strain>
    </source>
</reference>
<dbReference type="InterPro" id="IPR009492">
    <property type="entry name" value="TniQ"/>
</dbReference>
<gene>
    <name evidence="2" type="ORF">SAMN06295998_106143</name>
</gene>
<name>A0A1W2C7C1_9RHOB</name>
<dbReference type="AlphaFoldDB" id="A0A1W2C7C1"/>
<dbReference type="OrthoDB" id="7595282at2"/>
<organism evidence="2 3">
    <name type="scientific">Primorskyibacter flagellatus</name>
    <dbReference type="NCBI Taxonomy" id="1387277"/>
    <lineage>
        <taxon>Bacteria</taxon>
        <taxon>Pseudomonadati</taxon>
        <taxon>Pseudomonadota</taxon>
        <taxon>Alphaproteobacteria</taxon>
        <taxon>Rhodobacterales</taxon>
        <taxon>Roseobacteraceae</taxon>
        <taxon>Primorskyibacter</taxon>
    </lineage>
</organism>
<dbReference type="EMBL" id="FWYD01000006">
    <property type="protein sequence ID" value="SMC81099.1"/>
    <property type="molecule type" value="Genomic_DNA"/>
</dbReference>
<evidence type="ECO:0000259" key="1">
    <source>
        <dbReference type="Pfam" id="PF06527"/>
    </source>
</evidence>
<dbReference type="STRING" id="1387277.SAMN06295998_106143"/>
<dbReference type="RefSeq" id="WP_084353030.1">
    <property type="nucleotide sequence ID" value="NZ_FWYD01000006.1"/>
</dbReference>
<dbReference type="Proteomes" id="UP000192330">
    <property type="component" value="Unassembled WGS sequence"/>
</dbReference>
<accession>A0A1W2C7C1</accession>
<proteinExistence type="predicted"/>
<sequence length="607" mass="67222">MLAPHIPFDPQESPLSYAARLAGVHANDRLVPFLRDIEIEPEDMAANKEAALGRLAELSDVPLGDLRANAPVPLGERTYDLRGELVTAEFLANPYTVFCPACLAEDDRTGGRRGRWEWALSVVRTCSRHGIPLLRQAKGPWDDVFHELEHIVPERGEDLQALIDEAEPRASSPHQEYVIRRLNGDAGPQWLDAQSLEQAVRATELLGVLVEHGPDQLLPELTPDDWDHAGRIGFGFTVRGEEGIREALVAQVRKFDETTGTPGPRKIFGRFYEALAYSKSLKDPGDIARILREIITENIAMPAGTKVLGVKLSERRLHTVSSLATEQGLDTRTLRDVLVAAGLILKKAPAHYPIPVQKGREVASRVKRIVHVSSLPDALVCARPLVDQLFADRMLTPIYYGRPGTKGRTQKAVDRNEIAMLVGKLHAKAVELGVETDGLVAVSKAAEKAKLPAITVLHMILGGFLERVFRLAGYDGIAGLRVDPEEVKRHRTTCAKGLSVMESFASLKISKDILWRLVDRSAEEVSLAVNWIVCPEEDHRIPRFDPVVVSDFKARFIHPARLAEQHGLQVGKVVSRLKQRGVRPALTKAEVGEDFYRVRDLKADLFA</sequence>
<evidence type="ECO:0000313" key="3">
    <source>
        <dbReference type="Proteomes" id="UP000192330"/>
    </source>
</evidence>